<protein>
    <submittedName>
        <fullName evidence="1">Uncharacterized protein</fullName>
    </submittedName>
</protein>
<dbReference type="Proteomes" id="UP000235388">
    <property type="component" value="Unassembled WGS sequence"/>
</dbReference>
<sequence>MFAIPNCKINFVITEAALHKPFESKGLLNRTPGACAGAKWLAASAERSARGSRVPKTRVKKCGPTAGPIWVPSLQPTSNFMVASPHLGTAKSP</sequence>
<evidence type="ECO:0000313" key="2">
    <source>
        <dbReference type="Proteomes" id="UP000235388"/>
    </source>
</evidence>
<dbReference type="EMBL" id="PGCJ01000092">
    <property type="protein sequence ID" value="PLW50075.1"/>
    <property type="molecule type" value="Genomic_DNA"/>
</dbReference>
<proteinExistence type="predicted"/>
<name>A0A2N5VJB2_9BASI</name>
<organism evidence="1 2">
    <name type="scientific">Puccinia coronata f. sp. avenae</name>
    <dbReference type="NCBI Taxonomy" id="200324"/>
    <lineage>
        <taxon>Eukaryota</taxon>
        <taxon>Fungi</taxon>
        <taxon>Dikarya</taxon>
        <taxon>Basidiomycota</taxon>
        <taxon>Pucciniomycotina</taxon>
        <taxon>Pucciniomycetes</taxon>
        <taxon>Pucciniales</taxon>
        <taxon>Pucciniaceae</taxon>
        <taxon>Puccinia</taxon>
    </lineage>
</organism>
<accession>A0A2N5VJB2</accession>
<evidence type="ECO:0000313" key="1">
    <source>
        <dbReference type="EMBL" id="PLW50075.1"/>
    </source>
</evidence>
<reference evidence="1 2" key="1">
    <citation type="submission" date="2017-11" db="EMBL/GenBank/DDBJ databases">
        <title>De novo assembly and phasing of dikaryotic genomes from two isolates of Puccinia coronata f. sp. avenae, the causal agent of oat crown rust.</title>
        <authorList>
            <person name="Miller M.E."/>
            <person name="Zhang Y."/>
            <person name="Omidvar V."/>
            <person name="Sperschneider J."/>
            <person name="Schwessinger B."/>
            <person name="Raley C."/>
            <person name="Palmer J.M."/>
            <person name="Garnica D."/>
            <person name="Upadhyaya N."/>
            <person name="Rathjen J."/>
            <person name="Taylor J.M."/>
            <person name="Park R.F."/>
            <person name="Dodds P.N."/>
            <person name="Hirsch C.D."/>
            <person name="Kianian S.F."/>
            <person name="Figueroa M."/>
        </authorList>
    </citation>
    <scope>NUCLEOTIDE SEQUENCE [LARGE SCALE GENOMIC DNA]</scope>
    <source>
        <strain evidence="1">12NC29</strain>
    </source>
</reference>
<comment type="caution">
    <text evidence="1">The sequence shown here is derived from an EMBL/GenBank/DDBJ whole genome shotgun (WGS) entry which is preliminary data.</text>
</comment>
<gene>
    <name evidence="1" type="ORF">PCANC_08207</name>
</gene>
<keyword evidence="2" id="KW-1185">Reference proteome</keyword>
<dbReference type="AlphaFoldDB" id="A0A2N5VJB2"/>